<proteinExistence type="predicted"/>
<protein>
    <recommendedName>
        <fullName evidence="7">BAG domain-containing protein</fullName>
    </recommendedName>
</protein>
<keyword evidence="1" id="KW-0143">Chaperone</keyword>
<feature type="domain" description="Ubiquitin-like" evidence="3">
    <location>
        <begin position="1"/>
        <end position="71"/>
    </location>
</feature>
<feature type="domain" description="BAG" evidence="4">
    <location>
        <begin position="133"/>
        <end position="186"/>
    </location>
</feature>
<dbReference type="Pfam" id="PF00240">
    <property type="entry name" value="ubiquitin"/>
    <property type="match status" value="1"/>
</dbReference>
<dbReference type="Gene3D" id="3.10.20.90">
    <property type="entry name" value="Phosphatidylinositol 3-kinase Catalytic Subunit, Chain A, domain 1"/>
    <property type="match status" value="1"/>
</dbReference>
<sequence length="201" mass="21908">MGLTIKWGKERFYLDLPPPETKLATVRQFIADQTHLPKDAFKMIHAGGVMKDDSAPISAYGLKPKSNITVIGSGELPPSRPGGVGAKSTERLTEQSTIATIRSELEGLRGTLVPALEKFLLNIQSDAKTLAADAEQEHARIAELLLQCLLRLDTLSPEGEWVDARKERKVAVKEVQSLLDRLDGAWKAARNSNSNVPSSAL</sequence>
<dbReference type="GO" id="GO:0016020">
    <property type="term" value="C:membrane"/>
    <property type="evidence" value="ECO:0007669"/>
    <property type="project" value="TreeGrafter"/>
</dbReference>
<dbReference type="GO" id="GO:0000774">
    <property type="term" value="F:adenyl-nucleotide exchange factor activity"/>
    <property type="evidence" value="ECO:0007669"/>
    <property type="project" value="TreeGrafter"/>
</dbReference>
<dbReference type="InterPro" id="IPR000626">
    <property type="entry name" value="Ubiquitin-like_dom"/>
</dbReference>
<dbReference type="Gene3D" id="1.20.58.120">
    <property type="entry name" value="BAG domain"/>
    <property type="match status" value="1"/>
</dbReference>
<dbReference type="SUPFAM" id="SSF63491">
    <property type="entry name" value="BAG domain"/>
    <property type="match status" value="1"/>
</dbReference>
<dbReference type="EMBL" id="KV428013">
    <property type="protein sequence ID" value="KZT42435.1"/>
    <property type="molecule type" value="Genomic_DNA"/>
</dbReference>
<evidence type="ECO:0000313" key="5">
    <source>
        <dbReference type="EMBL" id="KZT42435.1"/>
    </source>
</evidence>
<dbReference type="Pfam" id="PF02179">
    <property type="entry name" value="BAG"/>
    <property type="match status" value="1"/>
</dbReference>
<evidence type="ECO:0000256" key="1">
    <source>
        <dbReference type="ARBA" id="ARBA00023186"/>
    </source>
</evidence>
<dbReference type="PANTHER" id="PTHR12329:SF16">
    <property type="entry name" value="BAG FAMILY MOLECULAR CHAPERONE REGULATOR 1"/>
    <property type="match status" value="1"/>
</dbReference>
<dbReference type="GO" id="GO:0005829">
    <property type="term" value="C:cytosol"/>
    <property type="evidence" value="ECO:0007669"/>
    <property type="project" value="TreeGrafter"/>
</dbReference>
<dbReference type="OrthoDB" id="417450at2759"/>
<evidence type="ECO:0000259" key="3">
    <source>
        <dbReference type="PROSITE" id="PS50053"/>
    </source>
</evidence>
<dbReference type="InterPro" id="IPR036533">
    <property type="entry name" value="BAG_dom_sf"/>
</dbReference>
<keyword evidence="6" id="KW-1185">Reference proteome</keyword>
<dbReference type="STRING" id="1314776.A0A166H846"/>
<dbReference type="PROSITE" id="PS51035">
    <property type="entry name" value="BAG"/>
    <property type="match status" value="1"/>
</dbReference>
<dbReference type="SUPFAM" id="SSF54236">
    <property type="entry name" value="Ubiquitin-like"/>
    <property type="match status" value="1"/>
</dbReference>
<evidence type="ECO:0000256" key="2">
    <source>
        <dbReference type="SAM" id="MobiDB-lite"/>
    </source>
</evidence>
<dbReference type="SMART" id="SM00213">
    <property type="entry name" value="UBQ"/>
    <property type="match status" value="1"/>
</dbReference>
<dbReference type="PANTHER" id="PTHR12329">
    <property type="entry name" value="BCL2-ASSOCIATED ATHANOGENE"/>
    <property type="match status" value="1"/>
</dbReference>
<accession>A0A166H846</accession>
<dbReference type="GO" id="GO:0050821">
    <property type="term" value="P:protein stabilization"/>
    <property type="evidence" value="ECO:0007669"/>
    <property type="project" value="TreeGrafter"/>
</dbReference>
<evidence type="ECO:0000313" key="6">
    <source>
        <dbReference type="Proteomes" id="UP000076798"/>
    </source>
</evidence>
<feature type="region of interest" description="Disordered" evidence="2">
    <location>
        <begin position="71"/>
        <end position="91"/>
    </location>
</feature>
<evidence type="ECO:0000259" key="4">
    <source>
        <dbReference type="PROSITE" id="PS51035"/>
    </source>
</evidence>
<dbReference type="InterPro" id="IPR003103">
    <property type="entry name" value="BAG_domain"/>
</dbReference>
<dbReference type="InterPro" id="IPR039773">
    <property type="entry name" value="BAG_chaperone_regulator"/>
</dbReference>
<dbReference type="SMART" id="SM00264">
    <property type="entry name" value="BAG"/>
    <property type="match status" value="1"/>
</dbReference>
<organism evidence="5 6">
    <name type="scientific">Sistotremastrum suecicum HHB10207 ss-3</name>
    <dbReference type="NCBI Taxonomy" id="1314776"/>
    <lineage>
        <taxon>Eukaryota</taxon>
        <taxon>Fungi</taxon>
        <taxon>Dikarya</taxon>
        <taxon>Basidiomycota</taxon>
        <taxon>Agaricomycotina</taxon>
        <taxon>Agaricomycetes</taxon>
        <taxon>Sistotremastrales</taxon>
        <taxon>Sistotremastraceae</taxon>
        <taxon>Sistotremastrum</taxon>
    </lineage>
</organism>
<dbReference type="GO" id="GO:0005634">
    <property type="term" value="C:nucleus"/>
    <property type="evidence" value="ECO:0007669"/>
    <property type="project" value="TreeGrafter"/>
</dbReference>
<dbReference type="PROSITE" id="PS50053">
    <property type="entry name" value="UBIQUITIN_2"/>
    <property type="match status" value="1"/>
</dbReference>
<dbReference type="InterPro" id="IPR029071">
    <property type="entry name" value="Ubiquitin-like_domsf"/>
</dbReference>
<dbReference type="Proteomes" id="UP000076798">
    <property type="component" value="Unassembled WGS sequence"/>
</dbReference>
<name>A0A166H846_9AGAM</name>
<reference evidence="5 6" key="1">
    <citation type="journal article" date="2016" name="Mol. Biol. Evol.">
        <title>Comparative Genomics of Early-Diverging Mushroom-Forming Fungi Provides Insights into the Origins of Lignocellulose Decay Capabilities.</title>
        <authorList>
            <person name="Nagy L.G."/>
            <person name="Riley R."/>
            <person name="Tritt A."/>
            <person name="Adam C."/>
            <person name="Daum C."/>
            <person name="Floudas D."/>
            <person name="Sun H."/>
            <person name="Yadav J.S."/>
            <person name="Pangilinan J."/>
            <person name="Larsson K.H."/>
            <person name="Matsuura K."/>
            <person name="Barry K."/>
            <person name="Labutti K."/>
            <person name="Kuo R."/>
            <person name="Ohm R.A."/>
            <person name="Bhattacharya S.S."/>
            <person name="Shirouzu T."/>
            <person name="Yoshinaga Y."/>
            <person name="Martin F.M."/>
            <person name="Grigoriev I.V."/>
            <person name="Hibbett D.S."/>
        </authorList>
    </citation>
    <scope>NUCLEOTIDE SEQUENCE [LARGE SCALE GENOMIC DNA]</scope>
    <source>
        <strain evidence="5 6">HHB10207 ss-3</strain>
    </source>
</reference>
<gene>
    <name evidence="5" type="ORF">SISSUDRAFT_1041396</name>
</gene>
<dbReference type="GO" id="GO:0051087">
    <property type="term" value="F:protein-folding chaperone binding"/>
    <property type="evidence" value="ECO:0007669"/>
    <property type="project" value="InterPro"/>
</dbReference>
<dbReference type="AlphaFoldDB" id="A0A166H846"/>
<evidence type="ECO:0008006" key="7">
    <source>
        <dbReference type="Google" id="ProtNLM"/>
    </source>
</evidence>